<dbReference type="KEGG" id="copr:Cop2CBH44_16540"/>
<comment type="caution">
    <text evidence="6">Lacks conserved residue(s) required for the propagation of feature annotation.</text>
</comment>
<dbReference type="InterPro" id="IPR013849">
    <property type="entry name" value="DNA_helicase_Holl-junc_RuvA_I"/>
</dbReference>
<dbReference type="EMBL" id="AP023322">
    <property type="protein sequence ID" value="BCI63301.1"/>
    <property type="molecule type" value="Genomic_DNA"/>
</dbReference>
<dbReference type="Proteomes" id="UP000594042">
    <property type="component" value="Chromosome"/>
</dbReference>
<dbReference type="HAMAP" id="MF_00031">
    <property type="entry name" value="DNA_HJ_migration_RuvA"/>
    <property type="match status" value="1"/>
</dbReference>
<keyword evidence="4 6" id="KW-0233">DNA recombination</keyword>
<evidence type="ECO:0000259" key="7">
    <source>
        <dbReference type="SMART" id="SM00278"/>
    </source>
</evidence>
<comment type="subcellular location">
    <subcellularLocation>
        <location evidence="6">Cytoplasm</location>
    </subcellularLocation>
</comment>
<dbReference type="Gene3D" id="1.10.8.10">
    <property type="entry name" value="DNA helicase RuvA subunit, C-terminal domain"/>
    <property type="match status" value="1"/>
</dbReference>
<reference evidence="9" key="1">
    <citation type="submission" date="2020-07" db="EMBL/GenBank/DDBJ databases">
        <title>Complete genome sequencing of Coprobacter sp. strain 2CBH44.</title>
        <authorList>
            <person name="Sakamoto M."/>
            <person name="Murakami T."/>
            <person name="Mori H."/>
        </authorList>
    </citation>
    <scope>NUCLEOTIDE SEQUENCE [LARGE SCALE GENOMIC DNA]</scope>
    <source>
        <strain evidence="9">2CBH44</strain>
    </source>
</reference>
<accession>A0A7G1HXP1</accession>
<comment type="subunit">
    <text evidence="6">Homotetramer. Forms an RuvA(8)-RuvB(12)-Holliday junction (HJ) complex. HJ DNA is sandwiched between 2 RuvA tetramers; dsDNA enters through RuvA and exits via RuvB. An RuvB hexamer assembles on each DNA strand where it exits the tetramer. Each RuvB hexamer is contacted by two RuvA subunits (via domain III) on 2 adjacent RuvB subunits; this complex drives branch migration. In the full resolvosome a probable DNA-RuvA(4)-RuvB(12)-RuvC(2) complex forms which resolves the HJ.</text>
</comment>
<keyword evidence="2 6" id="KW-0227">DNA damage</keyword>
<dbReference type="GO" id="GO:0006310">
    <property type="term" value="P:DNA recombination"/>
    <property type="evidence" value="ECO:0007669"/>
    <property type="project" value="UniProtKB-UniRule"/>
</dbReference>
<gene>
    <name evidence="6 8" type="primary">ruvA</name>
    <name evidence="8" type="ORF">Cop2CBH44_16540</name>
</gene>
<feature type="domain" description="Helix-hairpin-helix DNA-binding motif class 1" evidence="7">
    <location>
        <begin position="72"/>
        <end position="91"/>
    </location>
</feature>
<dbReference type="InterPro" id="IPR011114">
    <property type="entry name" value="RuvA_C"/>
</dbReference>
<keyword evidence="3 6" id="KW-0238">DNA-binding</keyword>
<keyword evidence="5 6" id="KW-0234">DNA repair</keyword>
<dbReference type="InterPro" id="IPR003583">
    <property type="entry name" value="Hlx-hairpin-Hlx_DNA-bd_motif"/>
</dbReference>
<keyword evidence="9" id="KW-1185">Reference proteome</keyword>
<dbReference type="InterPro" id="IPR012340">
    <property type="entry name" value="NA-bd_OB-fold"/>
</dbReference>
<dbReference type="InterPro" id="IPR000085">
    <property type="entry name" value="RuvA"/>
</dbReference>
<dbReference type="AlphaFoldDB" id="A0A7G1HXP1"/>
<sequence>MIEYISGQIVDLMPTSVILECNGIGYFLNISLTTYSALSSKNSSKLYVYEAIREDAYILYGFLDRRERELFLLLISVSGVGPNTARMILSSLTPPELEQVIASGNVNMLKGVKGIGAKTAQRIIVDLKDKIKRGGDTLNISTPSNSEVQEEALAALVMLGFSQIQSQKAIQKLLKESPLMTVEEVIKAALKMM</sequence>
<dbReference type="GO" id="GO:0009379">
    <property type="term" value="C:Holliday junction helicase complex"/>
    <property type="evidence" value="ECO:0007669"/>
    <property type="project" value="InterPro"/>
</dbReference>
<evidence type="ECO:0000256" key="2">
    <source>
        <dbReference type="ARBA" id="ARBA00022763"/>
    </source>
</evidence>
<dbReference type="SUPFAM" id="SSF46929">
    <property type="entry name" value="DNA helicase RuvA subunit, C-terminal domain"/>
    <property type="match status" value="1"/>
</dbReference>
<evidence type="ECO:0000256" key="6">
    <source>
        <dbReference type="HAMAP-Rule" id="MF_00031"/>
    </source>
</evidence>
<dbReference type="Gene3D" id="1.10.150.20">
    <property type="entry name" value="5' to 3' exonuclease, C-terminal subdomain"/>
    <property type="match status" value="1"/>
</dbReference>
<evidence type="ECO:0000313" key="8">
    <source>
        <dbReference type="EMBL" id="BCI63301.1"/>
    </source>
</evidence>
<protein>
    <recommendedName>
        <fullName evidence="6">Holliday junction branch migration complex subunit RuvA</fullName>
    </recommendedName>
</protein>
<keyword evidence="8" id="KW-0378">Hydrolase</keyword>
<keyword evidence="8" id="KW-0347">Helicase</keyword>
<evidence type="ECO:0000256" key="4">
    <source>
        <dbReference type="ARBA" id="ARBA00023172"/>
    </source>
</evidence>
<dbReference type="Pfam" id="PF07499">
    <property type="entry name" value="RuvA_C"/>
    <property type="match status" value="1"/>
</dbReference>
<keyword evidence="8" id="KW-0067">ATP-binding</keyword>
<dbReference type="SMART" id="SM00278">
    <property type="entry name" value="HhH1"/>
    <property type="match status" value="2"/>
</dbReference>
<dbReference type="SUPFAM" id="SSF50249">
    <property type="entry name" value="Nucleic acid-binding proteins"/>
    <property type="match status" value="1"/>
</dbReference>
<keyword evidence="8" id="KW-0547">Nucleotide-binding</keyword>
<feature type="domain" description="Helix-hairpin-helix DNA-binding motif class 1" evidence="7">
    <location>
        <begin position="107"/>
        <end position="126"/>
    </location>
</feature>
<dbReference type="Gene3D" id="2.40.50.140">
    <property type="entry name" value="Nucleic acid-binding proteins"/>
    <property type="match status" value="1"/>
</dbReference>
<dbReference type="Pfam" id="PF01330">
    <property type="entry name" value="RuvA_N"/>
    <property type="match status" value="1"/>
</dbReference>
<evidence type="ECO:0000256" key="1">
    <source>
        <dbReference type="ARBA" id="ARBA00022490"/>
    </source>
</evidence>
<dbReference type="InterPro" id="IPR036267">
    <property type="entry name" value="RuvA_C_sf"/>
</dbReference>
<dbReference type="RefSeq" id="WP_200755880.1">
    <property type="nucleotide sequence ID" value="NZ_AP023322.1"/>
</dbReference>
<dbReference type="GO" id="GO:0009378">
    <property type="term" value="F:four-way junction helicase activity"/>
    <property type="evidence" value="ECO:0007669"/>
    <property type="project" value="InterPro"/>
</dbReference>
<evidence type="ECO:0000256" key="5">
    <source>
        <dbReference type="ARBA" id="ARBA00023204"/>
    </source>
</evidence>
<dbReference type="GO" id="GO:0005524">
    <property type="term" value="F:ATP binding"/>
    <property type="evidence" value="ECO:0007669"/>
    <property type="project" value="InterPro"/>
</dbReference>
<name>A0A7G1HXP1_9BACT</name>
<comment type="similarity">
    <text evidence="6">Belongs to the RuvA family.</text>
</comment>
<dbReference type="GO" id="GO:0048476">
    <property type="term" value="C:Holliday junction resolvase complex"/>
    <property type="evidence" value="ECO:0007669"/>
    <property type="project" value="UniProtKB-UniRule"/>
</dbReference>
<feature type="region of interest" description="Domain III" evidence="6">
    <location>
        <begin position="146"/>
        <end position="193"/>
    </location>
</feature>
<organism evidence="8 9">
    <name type="scientific">Coprobacter secundus subsp. similis</name>
    <dbReference type="NCBI Taxonomy" id="2751153"/>
    <lineage>
        <taxon>Bacteria</taxon>
        <taxon>Pseudomonadati</taxon>
        <taxon>Bacteroidota</taxon>
        <taxon>Bacteroidia</taxon>
        <taxon>Bacteroidales</taxon>
        <taxon>Barnesiellaceae</taxon>
        <taxon>Coprobacter</taxon>
    </lineage>
</organism>
<keyword evidence="1 6" id="KW-0963">Cytoplasm</keyword>
<dbReference type="GO" id="GO:0000400">
    <property type="term" value="F:four-way junction DNA binding"/>
    <property type="evidence" value="ECO:0007669"/>
    <property type="project" value="UniProtKB-UniRule"/>
</dbReference>
<proteinExistence type="inferred from homology"/>
<dbReference type="NCBIfam" id="TIGR00084">
    <property type="entry name" value="ruvA"/>
    <property type="match status" value="1"/>
</dbReference>
<comment type="function">
    <text evidence="6">The RuvA-RuvB-RuvC complex processes Holliday junction (HJ) DNA during genetic recombination and DNA repair, while the RuvA-RuvB complex plays an important role in the rescue of blocked DNA replication forks via replication fork reversal (RFR). RuvA specifically binds to HJ cruciform DNA, conferring on it an open structure. The RuvB hexamer acts as an ATP-dependent pump, pulling dsDNA into and through the RuvAB complex. HJ branch migration allows RuvC to scan DNA until it finds its consensus sequence, where it cleaves and resolves the cruciform DNA.</text>
</comment>
<dbReference type="GO" id="GO:0005737">
    <property type="term" value="C:cytoplasm"/>
    <property type="evidence" value="ECO:0007669"/>
    <property type="project" value="UniProtKB-SubCell"/>
</dbReference>
<dbReference type="InterPro" id="IPR010994">
    <property type="entry name" value="RuvA_2-like"/>
</dbReference>
<dbReference type="SUPFAM" id="SSF47781">
    <property type="entry name" value="RuvA domain 2-like"/>
    <property type="match status" value="1"/>
</dbReference>
<comment type="domain">
    <text evidence="6">Has three domains with a flexible linker between the domains II and III and assumes an 'L' shape. Domain III is highly mobile and contacts RuvB.</text>
</comment>
<dbReference type="GO" id="GO:0006281">
    <property type="term" value="P:DNA repair"/>
    <property type="evidence" value="ECO:0007669"/>
    <property type="project" value="UniProtKB-UniRule"/>
</dbReference>
<dbReference type="CDD" id="cd14332">
    <property type="entry name" value="UBA_RuvA_C"/>
    <property type="match status" value="1"/>
</dbReference>
<dbReference type="Pfam" id="PF14520">
    <property type="entry name" value="HHH_5"/>
    <property type="match status" value="1"/>
</dbReference>
<evidence type="ECO:0000256" key="3">
    <source>
        <dbReference type="ARBA" id="ARBA00023125"/>
    </source>
</evidence>
<evidence type="ECO:0000313" key="9">
    <source>
        <dbReference type="Proteomes" id="UP000594042"/>
    </source>
</evidence>